<protein>
    <submittedName>
        <fullName evidence="2">Amidase</fullName>
    </submittedName>
</protein>
<sequence length="448" mass="47385">MQDQSYTAVALSHAYASGRADPVEITEAALERAALAPAVFISMTPDRARAEAAASARRWKQGMPLSALDGVPVAWKDLFDIADTVTTAGSAVNAARPVVRRDAPLVAAAARAGLVAIGKTNLSEFAYSGLGLNPHFGTPVNPALDHGSRVPGGSSSGAAVAVATGIVPIAIGTDTGGSVRIPAAFNGVTGYRASTARYPRTGMTALSETLDTSGPLARTVEDCICFDALVRGVVMPEPLVNLTGQRFIVDPALTERYQVSDTVAANHDRFVDRLCDAGARIETRRLDALKQVHELIRADGWLGALEAFALHRALLDSADAVRIDPRVRARLETSRGIPADRREHLLARRLALIAAFRQELGGATLVMPCAPHVAPLRAPLETDPDLFARVNLQTLSLTMPGSFLDTPAFAIPSGVGEHGLPTGVQLMRAQNDDDALCSIAWSIERLTF</sequence>
<evidence type="ECO:0000313" key="2">
    <source>
        <dbReference type="EMBL" id="SAL73943.1"/>
    </source>
</evidence>
<dbReference type="Proteomes" id="UP000054717">
    <property type="component" value="Unassembled WGS sequence"/>
</dbReference>
<dbReference type="InterPro" id="IPR020556">
    <property type="entry name" value="Amidase_CS"/>
</dbReference>
<dbReference type="PROSITE" id="PS00571">
    <property type="entry name" value="AMIDASES"/>
    <property type="match status" value="1"/>
</dbReference>
<evidence type="ECO:0000313" key="3">
    <source>
        <dbReference type="Proteomes" id="UP000054717"/>
    </source>
</evidence>
<proteinExistence type="predicted"/>
<dbReference type="InterPro" id="IPR000120">
    <property type="entry name" value="Amidase"/>
</dbReference>
<dbReference type="NCBIfam" id="NF004766">
    <property type="entry name" value="PRK06102.1"/>
    <property type="match status" value="1"/>
</dbReference>
<reference evidence="2" key="1">
    <citation type="submission" date="2016-01" db="EMBL/GenBank/DDBJ databases">
        <authorList>
            <person name="Peeters Charlotte."/>
        </authorList>
    </citation>
    <scope>NUCLEOTIDE SEQUENCE</scope>
    <source>
        <strain evidence="2">LMG 22936</strain>
    </source>
</reference>
<dbReference type="GO" id="GO:0003824">
    <property type="term" value="F:catalytic activity"/>
    <property type="evidence" value="ECO:0007669"/>
    <property type="project" value="InterPro"/>
</dbReference>
<dbReference type="STRING" id="326475.AWB66_04920"/>
<dbReference type="AlphaFoldDB" id="A0A158JZP5"/>
<name>A0A158JZP5_9BURK</name>
<dbReference type="RefSeq" id="WP_087632703.1">
    <property type="nucleotide sequence ID" value="NZ_FCNZ02000023.1"/>
</dbReference>
<dbReference type="InterPro" id="IPR036928">
    <property type="entry name" value="AS_sf"/>
</dbReference>
<dbReference type="EMBL" id="FCNZ02000023">
    <property type="protein sequence ID" value="SAL73943.1"/>
    <property type="molecule type" value="Genomic_DNA"/>
</dbReference>
<dbReference type="InterPro" id="IPR023631">
    <property type="entry name" value="Amidase_dom"/>
</dbReference>
<dbReference type="PANTHER" id="PTHR11895">
    <property type="entry name" value="TRANSAMIDASE"/>
    <property type="match status" value="1"/>
</dbReference>
<dbReference type="SUPFAM" id="SSF75304">
    <property type="entry name" value="Amidase signature (AS) enzymes"/>
    <property type="match status" value="1"/>
</dbReference>
<accession>A0A158JZP5</accession>
<comment type="caution">
    <text evidence="2">The sequence shown here is derived from an EMBL/GenBank/DDBJ whole genome shotgun (WGS) entry which is preliminary data.</text>
</comment>
<evidence type="ECO:0000259" key="1">
    <source>
        <dbReference type="Pfam" id="PF01425"/>
    </source>
</evidence>
<dbReference type="PANTHER" id="PTHR11895:SF176">
    <property type="entry name" value="AMIDASE AMID-RELATED"/>
    <property type="match status" value="1"/>
</dbReference>
<gene>
    <name evidence="2" type="ORF">AWB66_04920</name>
</gene>
<dbReference type="Gene3D" id="3.90.1300.10">
    <property type="entry name" value="Amidase signature (AS) domain"/>
    <property type="match status" value="1"/>
</dbReference>
<organism evidence="2 3">
    <name type="scientific">Caballeronia telluris</name>
    <dbReference type="NCBI Taxonomy" id="326475"/>
    <lineage>
        <taxon>Bacteria</taxon>
        <taxon>Pseudomonadati</taxon>
        <taxon>Pseudomonadota</taxon>
        <taxon>Betaproteobacteria</taxon>
        <taxon>Burkholderiales</taxon>
        <taxon>Burkholderiaceae</taxon>
        <taxon>Caballeronia</taxon>
    </lineage>
</organism>
<dbReference type="Pfam" id="PF01425">
    <property type="entry name" value="Amidase"/>
    <property type="match status" value="1"/>
</dbReference>
<keyword evidence="3" id="KW-1185">Reference proteome</keyword>
<feature type="domain" description="Amidase" evidence="1">
    <location>
        <begin position="24"/>
        <end position="437"/>
    </location>
</feature>